<evidence type="ECO:0000313" key="3">
    <source>
        <dbReference type="EMBL" id="OZS44730.1"/>
    </source>
</evidence>
<name>A0ABX4G1M8_9GAMM</name>
<accession>A0ABX4G1M8</accession>
<keyword evidence="1" id="KW-0472">Membrane</keyword>
<dbReference type="EMBL" id="NOIF01000028">
    <property type="protein sequence ID" value="OZS44730.1"/>
    <property type="molecule type" value="Genomic_DNA"/>
</dbReference>
<proteinExistence type="predicted"/>
<dbReference type="Proteomes" id="UP000215999">
    <property type="component" value="Unassembled WGS sequence"/>
</dbReference>
<comment type="caution">
    <text evidence="3">The sequence shown here is derived from an EMBL/GenBank/DDBJ whole genome shotgun (WGS) entry which is preliminary data.</text>
</comment>
<reference evidence="3 4" key="1">
    <citation type="journal article" date="2016" name="Antonie Van Leeuwenhoek">
        <title>Photobacterium sanguinicancri sp. nov. isolated from marine animals.</title>
        <authorList>
            <person name="Gomez-Gil B."/>
            <person name="Roque A."/>
            <person name="Rotllant G."/>
            <person name="Romalde J.L."/>
            <person name="Doce A."/>
            <person name="Eggermont M."/>
            <person name="Defoirdt T."/>
        </authorList>
    </citation>
    <scope>NUCLEOTIDE SEQUENCE [LARGE SCALE GENOMIC DNA]</scope>
    <source>
        <strain evidence="3 4">CAIM 1827</strain>
    </source>
</reference>
<gene>
    <name evidence="3" type="ORF">ASV53_06775</name>
</gene>
<dbReference type="PANTHER" id="PTHR40940:SF1">
    <property type="entry name" value="PROTEIN BATD"/>
    <property type="match status" value="1"/>
</dbReference>
<feature type="transmembrane region" description="Helical" evidence="1">
    <location>
        <begin position="436"/>
        <end position="456"/>
    </location>
</feature>
<protein>
    <submittedName>
        <fullName evidence="3">Aerotolerance protein BatD</fullName>
    </submittedName>
</protein>
<feature type="signal peptide" evidence="2">
    <location>
        <begin position="1"/>
        <end position="46"/>
    </location>
</feature>
<keyword evidence="2" id="KW-0732">Signal</keyword>
<dbReference type="Pfam" id="PF13584">
    <property type="entry name" value="BatD"/>
    <property type="match status" value="2"/>
</dbReference>
<organism evidence="3 4">
    <name type="scientific">Photobacterium sanguinicancri</name>
    <dbReference type="NCBI Taxonomy" id="875932"/>
    <lineage>
        <taxon>Bacteria</taxon>
        <taxon>Pseudomonadati</taxon>
        <taxon>Pseudomonadota</taxon>
        <taxon>Gammaproteobacteria</taxon>
        <taxon>Vibrionales</taxon>
        <taxon>Vibrionaceae</taxon>
        <taxon>Photobacterium</taxon>
    </lineage>
</organism>
<keyword evidence="1" id="KW-0812">Transmembrane</keyword>
<keyword evidence="1" id="KW-1133">Transmembrane helix</keyword>
<keyword evidence="4" id="KW-1185">Reference proteome</keyword>
<sequence length="584" mass="64208">MVSRMKNRIQSQHQVASFSWILSRLRHVMAWLALSACALIPVMAQAAQVEATVSKNIVAVNEVFQLTIAIDSNVNPNSLDLSALGENFTYGRPSVSSNNAYSNGTLSSSTQWRIAIAAKAVGTATIPSFRIGATTSEPISIKVLKSANVATSSEPNIKLSSSLDKQTLYVGESARLTVRILIAEQLDQAALVAPEAKGIDIVQQGEDKQAERLLNGRRYIEITRQYQLTPFESGDIVLKGAQFKTSVVKGSRGFGSTLSVPFDKKTDDITLTVKPKPSNFQGLWLPTADLQLDQTWNPSSTTARVGDPITRTLTLRIKDVAQSSMPNLNIDYPSSVRVYSEKPVYGQQNGYTSMMIKQVIIPREVGELRLPPLTINWWNTSSNQQQTTHVDGLTLDVKEGDLSNNVQLPILNEPASQPTANTANAVEVQMVKDAGFWPWLTAIVTSLWLLTTGFWLKERHKKRPQLSSQQQAQQAPHSAPSTNGQVLSHLLAAVQANQPIQVQSYYQQWQHCDYQADYIERVAAEVNTMMEAHYSARSHTWDNQALLALLGQANKHLLQSVAQEALAPLTPSQSKKNPSSAKGQ</sequence>
<dbReference type="InterPro" id="IPR025738">
    <property type="entry name" value="BatD"/>
</dbReference>
<evidence type="ECO:0000256" key="1">
    <source>
        <dbReference type="SAM" id="Phobius"/>
    </source>
</evidence>
<feature type="chain" id="PRO_5046483393" evidence="2">
    <location>
        <begin position="47"/>
        <end position="584"/>
    </location>
</feature>
<evidence type="ECO:0000256" key="2">
    <source>
        <dbReference type="SAM" id="SignalP"/>
    </source>
</evidence>
<dbReference type="PANTHER" id="PTHR40940">
    <property type="entry name" value="PROTEIN BATD-RELATED"/>
    <property type="match status" value="1"/>
</dbReference>
<evidence type="ECO:0000313" key="4">
    <source>
        <dbReference type="Proteomes" id="UP000215999"/>
    </source>
</evidence>